<dbReference type="AlphaFoldDB" id="A0A1U7NFR5"/>
<dbReference type="RefSeq" id="WP_075819602.1">
    <property type="nucleotide sequence ID" value="NZ_CAOUMU010000003.1"/>
</dbReference>
<accession>A0A1U7NFR5</accession>
<name>A0A1U7NFR5_9FIRM</name>
<evidence type="ECO:0000313" key="1">
    <source>
        <dbReference type="EMBL" id="OLU39398.1"/>
    </source>
</evidence>
<dbReference type="EMBL" id="MPJW01000136">
    <property type="protein sequence ID" value="OLU39398.1"/>
    <property type="molecule type" value="Genomic_DNA"/>
</dbReference>
<protein>
    <submittedName>
        <fullName evidence="1">Uncharacterized protein</fullName>
    </submittedName>
</protein>
<dbReference type="Proteomes" id="UP000186341">
    <property type="component" value="Unassembled WGS sequence"/>
</dbReference>
<proteinExistence type="predicted"/>
<gene>
    <name evidence="1" type="ORF">BO222_06820</name>
</gene>
<comment type="caution">
    <text evidence="1">The sequence shown here is derived from an EMBL/GenBank/DDBJ whole genome shotgun (WGS) entry which is preliminary data.</text>
</comment>
<dbReference type="GeneID" id="82202908"/>
<reference evidence="1 2" key="1">
    <citation type="submission" date="2016-11" db="EMBL/GenBank/DDBJ databases">
        <title>Description of two novel members of the family Erysipelotrichaceae: Ileibacterium lipovorans gen. nov., sp. nov. and Dubosiella newyorkensis, gen. nov., sp. nov.</title>
        <authorList>
            <person name="Cox L.M."/>
            <person name="Sohn J."/>
            <person name="Tyrrell K.L."/>
            <person name="Citron D.M."/>
            <person name="Lawson P.A."/>
            <person name="Patel N.B."/>
            <person name="Iizumi T."/>
            <person name="Perez-Perez G.I."/>
            <person name="Goldstein E.J."/>
            <person name="Blaser M.J."/>
        </authorList>
    </citation>
    <scope>NUCLEOTIDE SEQUENCE [LARGE SCALE GENOMIC DNA]</scope>
    <source>
        <strain evidence="1 2">NYU-BL-A3</strain>
    </source>
</reference>
<organism evidence="1 2">
    <name type="scientific">Ileibacterium valens</name>
    <dbReference type="NCBI Taxonomy" id="1862668"/>
    <lineage>
        <taxon>Bacteria</taxon>
        <taxon>Bacillati</taxon>
        <taxon>Bacillota</taxon>
        <taxon>Erysipelotrichia</taxon>
        <taxon>Erysipelotrichales</taxon>
        <taxon>Erysipelotrichaceae</taxon>
        <taxon>Ileibacterium</taxon>
    </lineage>
</organism>
<sequence length="99" mass="11704">MKETYGKLTGTANLRKGFCGRQALEFLKMGYTLKEIHGDKLIRYESGKIYMSGKNWTTRMTSEDFLDSFSESEFSISQNSEEINDQKDEEYYRWRAMKQ</sequence>
<evidence type="ECO:0000313" key="2">
    <source>
        <dbReference type="Proteomes" id="UP000186341"/>
    </source>
</evidence>
<keyword evidence="2" id="KW-1185">Reference proteome</keyword>